<dbReference type="EMBL" id="SMCQ01000025">
    <property type="protein sequence ID" value="TCV92948.1"/>
    <property type="molecule type" value="Genomic_DNA"/>
</dbReference>
<dbReference type="SUPFAM" id="SSF53474">
    <property type="entry name" value="alpha/beta-Hydrolases"/>
    <property type="match status" value="1"/>
</dbReference>
<reference evidence="2 3" key="1">
    <citation type="submission" date="2019-03" db="EMBL/GenBank/DDBJ databases">
        <title>Genomic Encyclopedia of Type Strains, Phase IV (KMG-IV): sequencing the most valuable type-strain genomes for metagenomic binning, comparative biology and taxonomic classification.</title>
        <authorList>
            <person name="Goeker M."/>
        </authorList>
    </citation>
    <scope>NUCLEOTIDE SEQUENCE [LARGE SCALE GENOMIC DNA]</scope>
    <source>
        <strain evidence="2 3">DSM 29487</strain>
    </source>
</reference>
<gene>
    <name evidence="2" type="ORF">EDD60_12536</name>
</gene>
<dbReference type="Proteomes" id="UP000295515">
    <property type="component" value="Unassembled WGS sequence"/>
</dbReference>
<dbReference type="InterPro" id="IPR000073">
    <property type="entry name" value="AB_hydrolase_1"/>
</dbReference>
<dbReference type="Gene3D" id="3.40.50.1820">
    <property type="entry name" value="alpha/beta hydrolase"/>
    <property type="match status" value="1"/>
</dbReference>
<name>A0A4R3YN57_9FIRM</name>
<dbReference type="RefSeq" id="WP_066443439.1">
    <property type="nucleotide sequence ID" value="NZ_JANKBF010000001.1"/>
</dbReference>
<dbReference type="PRINTS" id="PR00111">
    <property type="entry name" value="ABHYDROLASE"/>
</dbReference>
<sequence length="288" mass="32232">MSIYKSQKGREESLLLYDKQLLKLGKSFLDIYVETSFGKTHIVETGNKKGIPLLVFHGGNSTTAYNLLMCRFLLEDFHIYAVDTIGHPGKSDEVCLSHRGYDYGKWASEVIDQLGYDKIACFGISFGGGILAKLICVAPEKVKKSVLIVPAGISNALPISSVKMMIPLLQYRMTKKKKYLIKTALFMALHEDVLDEDTLDTVKDSFDNVKTKVGMPTNIEEQKLSGYHSPTLVIASEKDCLFPAKKVLARAKQIFTDCRIYELKESGHMHILPPSIKNTIVEFLKESS</sequence>
<dbReference type="GeneID" id="98916445"/>
<proteinExistence type="predicted"/>
<dbReference type="InterPro" id="IPR029058">
    <property type="entry name" value="AB_hydrolase_fold"/>
</dbReference>
<comment type="caution">
    <text evidence="2">The sequence shown here is derived from an EMBL/GenBank/DDBJ whole genome shotgun (WGS) entry which is preliminary data.</text>
</comment>
<feature type="domain" description="AB hydrolase-1" evidence="1">
    <location>
        <begin position="52"/>
        <end position="161"/>
    </location>
</feature>
<accession>A0A4R3YN57</accession>
<dbReference type="PANTHER" id="PTHR43433:SF10">
    <property type="entry name" value="AB HYDROLASE-1 DOMAIN-CONTAINING PROTEIN"/>
    <property type="match status" value="1"/>
</dbReference>
<evidence type="ECO:0000313" key="2">
    <source>
        <dbReference type="EMBL" id="TCV92948.1"/>
    </source>
</evidence>
<dbReference type="InterPro" id="IPR050471">
    <property type="entry name" value="AB_hydrolase"/>
</dbReference>
<evidence type="ECO:0000313" key="3">
    <source>
        <dbReference type="Proteomes" id="UP000295515"/>
    </source>
</evidence>
<dbReference type="AlphaFoldDB" id="A0A4R3YN57"/>
<dbReference type="PANTHER" id="PTHR43433">
    <property type="entry name" value="HYDROLASE, ALPHA/BETA FOLD FAMILY PROTEIN"/>
    <property type="match status" value="1"/>
</dbReference>
<dbReference type="Pfam" id="PF00561">
    <property type="entry name" value="Abhydrolase_1"/>
    <property type="match status" value="1"/>
</dbReference>
<protein>
    <submittedName>
        <fullName evidence="2">Pimeloyl-ACP methyl ester carboxylesterase</fullName>
    </submittedName>
</protein>
<keyword evidence="3" id="KW-1185">Reference proteome</keyword>
<organism evidence="2 3">
    <name type="scientific">Longibaculum muris</name>
    <dbReference type="NCBI Taxonomy" id="1796628"/>
    <lineage>
        <taxon>Bacteria</taxon>
        <taxon>Bacillati</taxon>
        <taxon>Bacillota</taxon>
        <taxon>Erysipelotrichia</taxon>
        <taxon>Erysipelotrichales</taxon>
        <taxon>Coprobacillaceae</taxon>
        <taxon>Longibaculum</taxon>
    </lineage>
</organism>
<evidence type="ECO:0000259" key="1">
    <source>
        <dbReference type="Pfam" id="PF00561"/>
    </source>
</evidence>